<evidence type="ECO:0000256" key="4">
    <source>
        <dbReference type="ARBA" id="ARBA00022692"/>
    </source>
</evidence>
<keyword evidence="6" id="KW-1001">Plastid inner membrane</keyword>
<keyword evidence="3" id="KW-0934">Plastid</keyword>
<keyword evidence="18" id="KW-1185">Reference proteome</keyword>
<comment type="function">
    <text evidence="11">Involved in protein precursor import into chloroplasts. Part of the motor complex consisting of a co-chaperone (TIC40) and a chaperone (HSP93) associated with the import channel (TIC110). Causes the release of bound transit peptides from TIC110 and stimulates ATP hydrolysis by HSP93. Involved in reinsertion of proteins from the chloroplast stroma into the inner membrane.</text>
</comment>
<evidence type="ECO:0000256" key="9">
    <source>
        <dbReference type="ARBA" id="ARBA00022989"/>
    </source>
</evidence>
<evidence type="ECO:0000256" key="12">
    <source>
        <dbReference type="ARBA" id="ARBA00060470"/>
    </source>
</evidence>
<dbReference type="GO" id="GO:0009658">
    <property type="term" value="P:chloroplast organization"/>
    <property type="evidence" value="ECO:0007669"/>
    <property type="project" value="TreeGrafter"/>
</dbReference>
<evidence type="ECO:0000256" key="1">
    <source>
        <dbReference type="ARBA" id="ARBA00022448"/>
    </source>
</evidence>
<proteinExistence type="predicted"/>
<evidence type="ECO:0000256" key="2">
    <source>
        <dbReference type="ARBA" id="ARBA00022528"/>
    </source>
</evidence>
<dbReference type="InterPro" id="IPR041243">
    <property type="entry name" value="STI1/HOP_DP"/>
</dbReference>
<dbReference type="PANTHER" id="PTHR47296">
    <property type="entry name" value="PROTEIN TIC 40, CHLOROPLASTIC"/>
    <property type="match status" value="1"/>
</dbReference>
<dbReference type="OrthoDB" id="533763at2759"/>
<keyword evidence="9" id="KW-1133">Transmembrane helix</keyword>
<accession>A0A835HPD5</accession>
<keyword evidence="7" id="KW-0653">Protein transport</keyword>
<comment type="subcellular location">
    <subcellularLocation>
        <location evidence="12">Plastid</location>
        <location evidence="12">Chloroplast inner membrane</location>
        <topology evidence="12">Single-pass membrane protein</topology>
    </subcellularLocation>
</comment>
<gene>
    <name evidence="17" type="ORF">IFM89_025164</name>
</gene>
<evidence type="ECO:0000256" key="15">
    <source>
        <dbReference type="SAM" id="MobiDB-lite"/>
    </source>
</evidence>
<feature type="compositionally biased region" description="Low complexity" evidence="15">
    <location>
        <begin position="158"/>
        <end position="176"/>
    </location>
</feature>
<keyword evidence="8" id="KW-0809">Transit peptide</keyword>
<keyword evidence="2" id="KW-0150">Chloroplast</keyword>
<reference evidence="17 18" key="1">
    <citation type="submission" date="2020-10" db="EMBL/GenBank/DDBJ databases">
        <title>The Coptis chinensis genome and diversification of protoberbering-type alkaloids.</title>
        <authorList>
            <person name="Wang B."/>
            <person name="Shu S."/>
            <person name="Song C."/>
            <person name="Liu Y."/>
        </authorList>
    </citation>
    <scope>NUCLEOTIDE SEQUENCE [LARGE SCALE GENOMIC DNA]</scope>
    <source>
        <strain evidence="17">HL-2020</strain>
        <tissue evidence="17">Leaf</tissue>
    </source>
</reference>
<evidence type="ECO:0000259" key="16">
    <source>
        <dbReference type="SMART" id="SM00727"/>
    </source>
</evidence>
<sequence>MEASALISTPKLLLGSPNYSNLNALIPIRRRSSFLSTQPNLSRSSKPGFLIARKTSTIFASISSSSGNGTSSSVGVRPDIYVPPPSSSSSTIGSPLFWIGIGVGLSALFSWVVTNLKKYAMQQAFKTMMGQMPSENNPFSNTPFGKSAFSQGTPFPYTNPTMSPPTTSSSSPSQSVVTVDVPATKVEAAPATEINTKTEVKEESKRYGIVWTFVDVSPEEMVQKEPFKSPDEFKETSPPKDDHIAEEVYQNGAAVMRDTGSYNEQSNSNRKAGSVLSVEALEKMMEDPTVQKMVFPAFRPGFMSVLYKQACLLFTRGDEESNYFQMDASKSTVPSTAGRYAVCTLLNNMGGSGEWDNKMMESLKNFDLSSPEVKQQFDQIGLTPEEVISKIMANPEIAVAFQNPRVQAAIMDCSQNPLSIAKYQNDKEQLFFSFWLLAILCSASHHEDLLAVMADILVHNEFLGELEYSNVAIFNGPIE</sequence>
<dbReference type="InterPro" id="IPR006636">
    <property type="entry name" value="STI1_HS-bd"/>
</dbReference>
<evidence type="ECO:0000256" key="8">
    <source>
        <dbReference type="ARBA" id="ARBA00022946"/>
    </source>
</evidence>
<keyword evidence="1" id="KW-0813">Transport</keyword>
<evidence type="ECO:0000256" key="3">
    <source>
        <dbReference type="ARBA" id="ARBA00022640"/>
    </source>
</evidence>
<evidence type="ECO:0000256" key="14">
    <source>
        <dbReference type="ARBA" id="ARBA00082202"/>
    </source>
</evidence>
<dbReference type="EMBL" id="JADFTS010000006">
    <property type="protein sequence ID" value="KAF9602119.1"/>
    <property type="molecule type" value="Genomic_DNA"/>
</dbReference>
<evidence type="ECO:0000313" key="17">
    <source>
        <dbReference type="EMBL" id="KAF9602119.1"/>
    </source>
</evidence>
<dbReference type="GO" id="GO:0045037">
    <property type="term" value="P:protein import into chloroplast stroma"/>
    <property type="evidence" value="ECO:0007669"/>
    <property type="project" value="TreeGrafter"/>
</dbReference>
<organism evidence="17 18">
    <name type="scientific">Coptis chinensis</name>
    <dbReference type="NCBI Taxonomy" id="261450"/>
    <lineage>
        <taxon>Eukaryota</taxon>
        <taxon>Viridiplantae</taxon>
        <taxon>Streptophyta</taxon>
        <taxon>Embryophyta</taxon>
        <taxon>Tracheophyta</taxon>
        <taxon>Spermatophyta</taxon>
        <taxon>Magnoliopsida</taxon>
        <taxon>Ranunculales</taxon>
        <taxon>Ranunculaceae</taxon>
        <taxon>Coptidoideae</taxon>
        <taxon>Coptis</taxon>
    </lineage>
</organism>
<dbReference type="GO" id="GO:0009706">
    <property type="term" value="C:chloroplast inner membrane"/>
    <property type="evidence" value="ECO:0007669"/>
    <property type="project" value="UniProtKB-SubCell"/>
</dbReference>
<dbReference type="SMART" id="SM00727">
    <property type="entry name" value="STI1"/>
    <property type="match status" value="1"/>
</dbReference>
<evidence type="ECO:0000256" key="11">
    <source>
        <dbReference type="ARBA" id="ARBA00056414"/>
    </source>
</evidence>
<comment type="caution">
    <text evidence="17">The sequence shown here is derived from an EMBL/GenBank/DDBJ whole genome shotgun (WGS) entry which is preliminary data.</text>
</comment>
<evidence type="ECO:0000256" key="13">
    <source>
        <dbReference type="ARBA" id="ARBA00070821"/>
    </source>
</evidence>
<dbReference type="PANTHER" id="PTHR47296:SF1">
    <property type="entry name" value="PROTEIN TIC 40, CHLOROPLASTIC"/>
    <property type="match status" value="1"/>
</dbReference>
<keyword evidence="5" id="KW-0677">Repeat</keyword>
<evidence type="ECO:0000256" key="6">
    <source>
        <dbReference type="ARBA" id="ARBA00022780"/>
    </source>
</evidence>
<protein>
    <recommendedName>
        <fullName evidence="13">Protein TIC 40, chloroplastic</fullName>
    </recommendedName>
    <alternativeName>
        <fullName evidence="14">Translocon at the inner envelope membrane of chloroplasts 40</fullName>
    </alternativeName>
</protein>
<keyword evidence="4" id="KW-0812">Transmembrane</keyword>
<dbReference type="Proteomes" id="UP000631114">
    <property type="component" value="Unassembled WGS sequence"/>
</dbReference>
<dbReference type="Gene3D" id="1.10.260.100">
    <property type="match status" value="1"/>
</dbReference>
<keyword evidence="10" id="KW-0472">Membrane</keyword>
<dbReference type="FunFam" id="1.10.260.100:FF:000008">
    <property type="entry name" value="Protein TIC 40, chloroplastic"/>
    <property type="match status" value="1"/>
</dbReference>
<dbReference type="GO" id="GO:0009535">
    <property type="term" value="C:chloroplast thylakoid membrane"/>
    <property type="evidence" value="ECO:0007669"/>
    <property type="project" value="TreeGrafter"/>
</dbReference>
<name>A0A835HPD5_9MAGN</name>
<evidence type="ECO:0000256" key="10">
    <source>
        <dbReference type="ARBA" id="ARBA00023136"/>
    </source>
</evidence>
<evidence type="ECO:0000256" key="5">
    <source>
        <dbReference type="ARBA" id="ARBA00022737"/>
    </source>
</evidence>
<dbReference type="Pfam" id="PF17830">
    <property type="entry name" value="STI1-HOP_DP"/>
    <property type="match status" value="1"/>
</dbReference>
<dbReference type="AlphaFoldDB" id="A0A835HPD5"/>
<feature type="region of interest" description="Disordered" evidence="15">
    <location>
        <begin position="150"/>
        <end position="176"/>
    </location>
</feature>
<feature type="domain" description="STI1" evidence="16">
    <location>
        <begin position="384"/>
        <end position="423"/>
    </location>
</feature>
<evidence type="ECO:0000313" key="18">
    <source>
        <dbReference type="Proteomes" id="UP000631114"/>
    </source>
</evidence>
<evidence type="ECO:0000256" key="7">
    <source>
        <dbReference type="ARBA" id="ARBA00022927"/>
    </source>
</evidence>